<protein>
    <submittedName>
        <fullName evidence="1">Uncharacterized protein</fullName>
    </submittedName>
</protein>
<evidence type="ECO:0000313" key="1">
    <source>
        <dbReference type="EMBL" id="PRP68700.1"/>
    </source>
</evidence>
<dbReference type="AlphaFoldDB" id="A0A2S9WZ07"/>
<dbReference type="EMBL" id="MTBD01000058">
    <property type="protein sequence ID" value="PRP68700.1"/>
    <property type="molecule type" value="Genomic_DNA"/>
</dbReference>
<evidence type="ECO:0000313" key="2">
    <source>
        <dbReference type="Proteomes" id="UP000239469"/>
    </source>
</evidence>
<name>A0A2S9WZ07_9NEIS</name>
<proteinExistence type="predicted"/>
<reference evidence="1 2" key="1">
    <citation type="submission" date="2017-01" db="EMBL/GenBank/DDBJ databases">
        <title>New insights into the genetic diversity of Chromobacterium isolated from tropical freshwater lake.</title>
        <authorList>
            <person name="Santos A.B."/>
            <person name="Nascimento A.M."/>
            <person name="Da Silva P.C."/>
        </authorList>
    </citation>
    <scope>NUCLEOTIDE SEQUENCE [LARGE SCALE GENOMIC DNA]</scope>
    <source>
        <strain evidence="1 2">56AF</strain>
    </source>
</reference>
<accession>A0A2S9WZ07</accession>
<comment type="caution">
    <text evidence="1">The sequence shown here is derived from an EMBL/GenBank/DDBJ whole genome shotgun (WGS) entry which is preliminary data.</text>
</comment>
<organism evidence="1 2">
    <name type="scientific">Chromobacterium amazonense</name>
    <dbReference type="NCBI Taxonomy" id="1382803"/>
    <lineage>
        <taxon>Bacteria</taxon>
        <taxon>Pseudomonadati</taxon>
        <taxon>Pseudomonadota</taxon>
        <taxon>Betaproteobacteria</taxon>
        <taxon>Neisseriales</taxon>
        <taxon>Chromobacteriaceae</taxon>
        <taxon>Chromobacterium</taxon>
    </lineage>
</organism>
<sequence>MLLLLLELHGIPVEFRSFKPAKYDAHCHAFMGQQEVNVKNGMEWNPVSDQPAVGNKIGVQC</sequence>
<dbReference type="Proteomes" id="UP000239469">
    <property type="component" value="Unassembled WGS sequence"/>
</dbReference>
<gene>
    <name evidence="1" type="ORF">BUE93_20760</name>
</gene>